<dbReference type="FunFam" id="3.30.1490.100:FF:000004">
    <property type="entry name" value="DNA polymerase IV"/>
    <property type="match status" value="1"/>
</dbReference>
<keyword evidence="7 17" id="KW-0548">Nucleotidyltransferase</keyword>
<dbReference type="InterPro" id="IPR017961">
    <property type="entry name" value="DNA_pol_Y-fam_little_finger"/>
</dbReference>
<evidence type="ECO:0000256" key="3">
    <source>
        <dbReference type="ARBA" id="ARBA00011245"/>
    </source>
</evidence>
<dbReference type="Pfam" id="PF11799">
    <property type="entry name" value="IMS_C"/>
    <property type="match status" value="1"/>
</dbReference>
<gene>
    <name evidence="17" type="primary">dinB</name>
    <name evidence="19" type="ORF">ASAP_0624</name>
</gene>
<dbReference type="Gene3D" id="3.40.1170.60">
    <property type="match status" value="1"/>
</dbReference>
<evidence type="ECO:0000256" key="7">
    <source>
        <dbReference type="ARBA" id="ARBA00022695"/>
    </source>
</evidence>
<keyword evidence="12 17" id="KW-0239">DNA-directed DNA polymerase</keyword>
<dbReference type="eggNOG" id="COG0389">
    <property type="taxonomic scope" value="Bacteria"/>
</dbReference>
<dbReference type="GO" id="GO:0000287">
    <property type="term" value="F:magnesium ion binding"/>
    <property type="evidence" value="ECO:0007669"/>
    <property type="project" value="UniProtKB-UniRule"/>
</dbReference>
<dbReference type="GO" id="GO:0003684">
    <property type="term" value="F:damaged DNA binding"/>
    <property type="evidence" value="ECO:0007669"/>
    <property type="project" value="InterPro"/>
</dbReference>
<proteinExistence type="inferred from homology"/>
<dbReference type="CDD" id="cd03586">
    <property type="entry name" value="PolY_Pol_IV_kappa"/>
    <property type="match status" value="1"/>
</dbReference>
<accession>A0A060QC12</accession>
<dbReference type="HAMAP" id="MF_01113">
    <property type="entry name" value="DNApol_IV"/>
    <property type="match status" value="1"/>
</dbReference>
<evidence type="ECO:0000259" key="18">
    <source>
        <dbReference type="PROSITE" id="PS50173"/>
    </source>
</evidence>
<keyword evidence="5 17" id="KW-0963">Cytoplasm</keyword>
<evidence type="ECO:0000256" key="15">
    <source>
        <dbReference type="ARBA" id="ARBA00025589"/>
    </source>
</evidence>
<evidence type="ECO:0000256" key="1">
    <source>
        <dbReference type="ARBA" id="ARBA00004496"/>
    </source>
</evidence>
<dbReference type="GO" id="GO:0003887">
    <property type="term" value="F:DNA-directed DNA polymerase activity"/>
    <property type="evidence" value="ECO:0007669"/>
    <property type="project" value="UniProtKB-UniRule"/>
</dbReference>
<evidence type="ECO:0000256" key="16">
    <source>
        <dbReference type="ARBA" id="ARBA00049244"/>
    </source>
</evidence>
<dbReference type="Gene3D" id="3.30.70.270">
    <property type="match status" value="1"/>
</dbReference>
<comment type="catalytic activity">
    <reaction evidence="16 17">
        <text>DNA(n) + a 2'-deoxyribonucleoside 5'-triphosphate = DNA(n+1) + diphosphate</text>
        <dbReference type="Rhea" id="RHEA:22508"/>
        <dbReference type="Rhea" id="RHEA-COMP:17339"/>
        <dbReference type="Rhea" id="RHEA-COMP:17340"/>
        <dbReference type="ChEBI" id="CHEBI:33019"/>
        <dbReference type="ChEBI" id="CHEBI:61560"/>
        <dbReference type="ChEBI" id="CHEBI:173112"/>
        <dbReference type="EC" id="2.7.7.7"/>
    </reaction>
</comment>
<evidence type="ECO:0000256" key="6">
    <source>
        <dbReference type="ARBA" id="ARBA00022679"/>
    </source>
</evidence>
<evidence type="ECO:0000256" key="17">
    <source>
        <dbReference type="HAMAP-Rule" id="MF_01113"/>
    </source>
</evidence>
<dbReference type="EMBL" id="CBLX010000004">
    <property type="protein sequence ID" value="CDG38669.1"/>
    <property type="molecule type" value="Genomic_DNA"/>
</dbReference>
<comment type="similarity">
    <text evidence="2 17">Belongs to the DNA polymerase type-Y family.</text>
</comment>
<feature type="binding site" evidence="17">
    <location>
        <position position="111"/>
    </location>
    <ligand>
        <name>Mg(2+)</name>
        <dbReference type="ChEBI" id="CHEBI:18420"/>
    </ligand>
</feature>
<keyword evidence="8 17" id="KW-0235">DNA replication</keyword>
<dbReference type="Pfam" id="PF00817">
    <property type="entry name" value="IMS"/>
    <property type="match status" value="1"/>
</dbReference>
<feature type="binding site" evidence="17">
    <location>
        <position position="17"/>
    </location>
    <ligand>
        <name>Mg(2+)</name>
        <dbReference type="ChEBI" id="CHEBI:18420"/>
    </ligand>
</feature>
<comment type="subunit">
    <text evidence="3 17">Monomer.</text>
</comment>
<dbReference type="RefSeq" id="WP_035443968.1">
    <property type="nucleotide sequence ID" value="NZ_CBLX010000004.1"/>
</dbReference>
<dbReference type="PANTHER" id="PTHR11076">
    <property type="entry name" value="DNA REPAIR POLYMERASE UMUC / TRANSFERASE FAMILY MEMBER"/>
    <property type="match status" value="1"/>
</dbReference>
<evidence type="ECO:0000256" key="8">
    <source>
        <dbReference type="ARBA" id="ARBA00022705"/>
    </source>
</evidence>
<comment type="subcellular location">
    <subcellularLocation>
        <location evidence="1 17">Cytoplasm</location>
    </subcellularLocation>
</comment>
<organism evidence="19 20">
    <name type="scientific">Asaia bogorensis</name>
    <dbReference type="NCBI Taxonomy" id="91915"/>
    <lineage>
        <taxon>Bacteria</taxon>
        <taxon>Pseudomonadati</taxon>
        <taxon>Pseudomonadota</taxon>
        <taxon>Alphaproteobacteria</taxon>
        <taxon>Acetobacterales</taxon>
        <taxon>Acetobacteraceae</taxon>
        <taxon>Asaia</taxon>
    </lineage>
</organism>
<dbReference type="Proteomes" id="UP000027583">
    <property type="component" value="Unassembled WGS sequence"/>
</dbReference>
<evidence type="ECO:0000256" key="5">
    <source>
        <dbReference type="ARBA" id="ARBA00022490"/>
    </source>
</evidence>
<keyword evidence="13 17" id="KW-0238">DNA-binding</keyword>
<feature type="domain" description="UmuC" evidence="18">
    <location>
        <begin position="13"/>
        <end position="193"/>
    </location>
</feature>
<name>A0A060QC12_9PROT</name>
<dbReference type="InterPro" id="IPR001126">
    <property type="entry name" value="UmuC"/>
</dbReference>
<evidence type="ECO:0000256" key="10">
    <source>
        <dbReference type="ARBA" id="ARBA00022763"/>
    </source>
</evidence>
<evidence type="ECO:0000256" key="13">
    <source>
        <dbReference type="ARBA" id="ARBA00023125"/>
    </source>
</evidence>
<dbReference type="FunFam" id="3.40.1170.60:FF:000001">
    <property type="entry name" value="DNA polymerase IV"/>
    <property type="match status" value="1"/>
</dbReference>
<dbReference type="NCBIfam" id="NF002677">
    <property type="entry name" value="PRK02406.1"/>
    <property type="match status" value="1"/>
</dbReference>
<dbReference type="InterPro" id="IPR043502">
    <property type="entry name" value="DNA/RNA_pol_sf"/>
</dbReference>
<dbReference type="InterPro" id="IPR043128">
    <property type="entry name" value="Rev_trsase/Diguanyl_cyclase"/>
</dbReference>
<dbReference type="InterPro" id="IPR050116">
    <property type="entry name" value="DNA_polymerase-Y"/>
</dbReference>
<dbReference type="InterPro" id="IPR036775">
    <property type="entry name" value="DNA_pol_Y-fam_lit_finger_sf"/>
</dbReference>
<dbReference type="EC" id="2.7.7.7" evidence="17"/>
<dbReference type="GO" id="GO:0005829">
    <property type="term" value="C:cytosol"/>
    <property type="evidence" value="ECO:0007669"/>
    <property type="project" value="TreeGrafter"/>
</dbReference>
<evidence type="ECO:0000313" key="19">
    <source>
        <dbReference type="EMBL" id="CDG38669.1"/>
    </source>
</evidence>
<keyword evidence="10 17" id="KW-0227">DNA damage</keyword>
<dbReference type="AlphaFoldDB" id="A0A060QC12"/>
<keyword evidence="11 17" id="KW-0460">Magnesium</keyword>
<dbReference type="Gene3D" id="3.30.1490.100">
    <property type="entry name" value="DNA polymerase, Y-family, little finger domain"/>
    <property type="match status" value="1"/>
</dbReference>
<dbReference type="SUPFAM" id="SSF56672">
    <property type="entry name" value="DNA/RNA polymerases"/>
    <property type="match status" value="1"/>
</dbReference>
<evidence type="ECO:0000256" key="4">
    <source>
        <dbReference type="ARBA" id="ARBA00022457"/>
    </source>
</evidence>
<dbReference type="SUPFAM" id="SSF100879">
    <property type="entry name" value="Lesion bypass DNA polymerase (Y-family), little finger domain"/>
    <property type="match status" value="1"/>
</dbReference>
<keyword evidence="14 17" id="KW-0234">DNA repair</keyword>
<keyword evidence="6 17" id="KW-0808">Transferase</keyword>
<keyword evidence="4 17" id="KW-0515">Mutator protein</keyword>
<sequence length="372" mass="41048">MSEPTGHGAVRRIIHIDMDAFYASVEQRDAPELRGRPVAVGRGEGRGVVAAASYEARRFGVRSAMPSRTALRQCPELVFVPPRFDTYRAVSRQIHEIFARYTALIQPLSLDEAYLDVTQSYREHGSATDIARRIRAEIAEETGLTASAGISYNRFLAKLASDHRKPNGQFVITPAMGPDFAASLRVEQFHGIGPATRAKMNRLGIFTGADLRDIPRDVLTRHFGKAAAFYASIAWGIDDRPVVPDRVRKSIGTETTFEADLTDFASACTVLDGLCDKLWRHCEAQSLRGRTVVLKLKYADFQITTRTRSNPSPFSSRDAVREQAVALLEGFFPLQRAIRLMGVTLTGLGQDEAEGTAKEKTAQLTLFGESPC</sequence>
<protein>
    <recommendedName>
        <fullName evidence="17">DNA polymerase IV</fullName>
        <shortName evidence="17">Pol IV</shortName>
        <ecNumber evidence="17">2.7.7.7</ecNumber>
    </recommendedName>
</protein>
<evidence type="ECO:0000256" key="9">
    <source>
        <dbReference type="ARBA" id="ARBA00022723"/>
    </source>
</evidence>
<dbReference type="GO" id="GO:0006281">
    <property type="term" value="P:DNA repair"/>
    <property type="evidence" value="ECO:0007669"/>
    <property type="project" value="UniProtKB-UniRule"/>
</dbReference>
<feature type="site" description="Substrate discrimination" evidence="17">
    <location>
        <position position="22"/>
    </location>
</feature>
<evidence type="ECO:0000256" key="11">
    <source>
        <dbReference type="ARBA" id="ARBA00022842"/>
    </source>
</evidence>
<dbReference type="Gene3D" id="1.10.150.20">
    <property type="entry name" value="5' to 3' exonuclease, C-terminal subdomain"/>
    <property type="match status" value="1"/>
</dbReference>
<dbReference type="GO" id="GO:0042276">
    <property type="term" value="P:error-prone translesion synthesis"/>
    <property type="evidence" value="ECO:0007669"/>
    <property type="project" value="TreeGrafter"/>
</dbReference>
<dbReference type="InterPro" id="IPR022880">
    <property type="entry name" value="DNApol_IV"/>
</dbReference>
<reference evidence="19 20" key="2">
    <citation type="journal article" date="2014" name="PLoS ONE">
        <title>Evolution of mitochondria reconstructed from the energy metabolism of living bacteria.</title>
        <authorList>
            <person name="Degli Esposti M."/>
            <person name="Chouaia B."/>
            <person name="Comandatore F."/>
            <person name="Crotti E."/>
            <person name="Sassera D."/>
            <person name="Lievens P.M."/>
            <person name="Daffonchio D."/>
            <person name="Bandi C."/>
        </authorList>
    </citation>
    <scope>NUCLEOTIDE SEQUENCE [LARGE SCALE GENOMIC DNA]</scope>
    <source>
        <strain evidence="19 20">SF2.1</strain>
    </source>
</reference>
<evidence type="ECO:0000256" key="12">
    <source>
        <dbReference type="ARBA" id="ARBA00022932"/>
    </source>
</evidence>
<dbReference type="GO" id="GO:0009432">
    <property type="term" value="P:SOS response"/>
    <property type="evidence" value="ECO:0007669"/>
    <property type="project" value="TreeGrafter"/>
</dbReference>
<dbReference type="PROSITE" id="PS50173">
    <property type="entry name" value="UMUC"/>
    <property type="match status" value="1"/>
</dbReference>
<evidence type="ECO:0000256" key="2">
    <source>
        <dbReference type="ARBA" id="ARBA00010945"/>
    </source>
</evidence>
<evidence type="ECO:0000313" key="20">
    <source>
        <dbReference type="Proteomes" id="UP000027583"/>
    </source>
</evidence>
<dbReference type="GO" id="GO:0006261">
    <property type="term" value="P:DNA-templated DNA replication"/>
    <property type="evidence" value="ECO:0007669"/>
    <property type="project" value="UniProtKB-UniRule"/>
</dbReference>
<dbReference type="PANTHER" id="PTHR11076:SF33">
    <property type="entry name" value="DNA POLYMERASE KAPPA"/>
    <property type="match status" value="1"/>
</dbReference>
<evidence type="ECO:0000256" key="14">
    <source>
        <dbReference type="ARBA" id="ARBA00023204"/>
    </source>
</evidence>
<feature type="active site" evidence="17">
    <location>
        <position position="112"/>
    </location>
</feature>
<reference evidence="19 20" key="1">
    <citation type="journal article" date="2014" name="Genome Biol. Evol.">
        <title>Acetic acid bacteria genomes reveal functional traits for adaptation to life in insect guts.</title>
        <authorList>
            <person name="Chouaia B."/>
            <person name="Gaiarsa S."/>
            <person name="Crotti E."/>
            <person name="Comandatore F."/>
            <person name="Degli Esposti M."/>
            <person name="Ricci I."/>
            <person name="Alma A."/>
            <person name="Favia G."/>
            <person name="Bandi C."/>
            <person name="Daffonchio D."/>
        </authorList>
    </citation>
    <scope>NUCLEOTIDE SEQUENCE [LARGE SCALE GENOMIC DNA]</scope>
    <source>
        <strain evidence="19 20">SF2.1</strain>
    </source>
</reference>
<comment type="cofactor">
    <cofactor evidence="17">
        <name>Mg(2+)</name>
        <dbReference type="ChEBI" id="CHEBI:18420"/>
    </cofactor>
    <text evidence="17">Binds 2 magnesium ions per subunit.</text>
</comment>
<comment type="caution">
    <text evidence="19">The sequence shown here is derived from an EMBL/GenBank/DDBJ whole genome shotgun (WGS) entry which is preliminary data.</text>
</comment>
<comment type="function">
    <text evidence="15 17">Poorly processive, error-prone DNA polymerase involved in untargeted mutagenesis. Copies undamaged DNA at stalled replication forks, which arise in vivo from mismatched or misaligned primer ends. These misaligned primers can be extended by PolIV. Exhibits no 3'-5' exonuclease (proofreading) activity. May be involved in translesional synthesis, in conjunction with the beta clamp from PolIII.</text>
</comment>
<keyword evidence="9 17" id="KW-0479">Metal-binding</keyword>